<name>A0A7J7L1L3_9MAGN</name>
<comment type="caution">
    <text evidence="2">The sequence shown here is derived from an EMBL/GenBank/DDBJ whole genome shotgun (WGS) entry which is preliminary data.</text>
</comment>
<protein>
    <submittedName>
        <fullName evidence="2">Uncharacterized protein</fullName>
    </submittedName>
</protein>
<keyword evidence="1" id="KW-1133">Transmembrane helix</keyword>
<keyword evidence="1" id="KW-0812">Transmembrane</keyword>
<feature type="non-terminal residue" evidence="2">
    <location>
        <position position="53"/>
    </location>
</feature>
<sequence>MKIRAVGYFLLDVVTSLPVVYINNIYVYIRVLSIRCCIPTIVFTYNVYVYICY</sequence>
<keyword evidence="3" id="KW-1185">Reference proteome</keyword>
<dbReference type="Proteomes" id="UP000541444">
    <property type="component" value="Unassembled WGS sequence"/>
</dbReference>
<feature type="transmembrane region" description="Helical" evidence="1">
    <location>
        <begin position="32"/>
        <end position="51"/>
    </location>
</feature>
<organism evidence="2 3">
    <name type="scientific">Kingdonia uniflora</name>
    <dbReference type="NCBI Taxonomy" id="39325"/>
    <lineage>
        <taxon>Eukaryota</taxon>
        <taxon>Viridiplantae</taxon>
        <taxon>Streptophyta</taxon>
        <taxon>Embryophyta</taxon>
        <taxon>Tracheophyta</taxon>
        <taxon>Spermatophyta</taxon>
        <taxon>Magnoliopsida</taxon>
        <taxon>Ranunculales</taxon>
        <taxon>Circaeasteraceae</taxon>
        <taxon>Kingdonia</taxon>
    </lineage>
</organism>
<proteinExistence type="predicted"/>
<gene>
    <name evidence="2" type="ORF">GIB67_035016</name>
</gene>
<dbReference type="AlphaFoldDB" id="A0A7J7L1L3"/>
<accession>A0A7J7L1L3</accession>
<dbReference type="EMBL" id="JACGCM010002693">
    <property type="protein sequence ID" value="KAF6136457.1"/>
    <property type="molecule type" value="Genomic_DNA"/>
</dbReference>
<keyword evidence="1" id="KW-0472">Membrane</keyword>
<reference evidence="2 3" key="1">
    <citation type="journal article" date="2020" name="IScience">
        <title>Genome Sequencing of the Endangered Kingdonia uniflora (Circaeasteraceae, Ranunculales) Reveals Potential Mechanisms of Evolutionary Specialization.</title>
        <authorList>
            <person name="Sun Y."/>
            <person name="Deng T."/>
            <person name="Zhang A."/>
            <person name="Moore M.J."/>
            <person name="Landis J.B."/>
            <person name="Lin N."/>
            <person name="Zhang H."/>
            <person name="Zhang X."/>
            <person name="Huang J."/>
            <person name="Zhang X."/>
            <person name="Sun H."/>
            <person name="Wang H."/>
        </authorList>
    </citation>
    <scope>NUCLEOTIDE SEQUENCE [LARGE SCALE GENOMIC DNA]</scope>
    <source>
        <strain evidence="2">TB1705</strain>
        <tissue evidence="2">Leaf</tissue>
    </source>
</reference>
<feature type="transmembrane region" description="Helical" evidence="1">
    <location>
        <begin position="7"/>
        <end position="26"/>
    </location>
</feature>
<evidence type="ECO:0000313" key="2">
    <source>
        <dbReference type="EMBL" id="KAF6136457.1"/>
    </source>
</evidence>
<evidence type="ECO:0000256" key="1">
    <source>
        <dbReference type="SAM" id="Phobius"/>
    </source>
</evidence>
<evidence type="ECO:0000313" key="3">
    <source>
        <dbReference type="Proteomes" id="UP000541444"/>
    </source>
</evidence>